<keyword evidence="3 12" id="KW-0444">Lipid biosynthesis</keyword>
<keyword evidence="8 12" id="KW-0594">Phospholipid biosynthesis</keyword>
<dbReference type="InterPro" id="IPR033178">
    <property type="entry name" value="PSD_type1_pro"/>
</dbReference>
<comment type="pathway">
    <text evidence="12">Phospholipid metabolism; phosphatidylethanolamine biosynthesis; phosphatidylethanolamine from CDP-diacylglycerol: step 2/2.</text>
</comment>
<evidence type="ECO:0000313" key="14">
    <source>
        <dbReference type="Proteomes" id="UP000682739"/>
    </source>
</evidence>
<feature type="active site" description="Charge relay system; for autoendoproteolytic cleavage activity" evidence="12">
    <location>
        <position position="91"/>
    </location>
</feature>
<evidence type="ECO:0000256" key="3">
    <source>
        <dbReference type="ARBA" id="ARBA00022516"/>
    </source>
</evidence>
<comment type="catalytic activity">
    <reaction evidence="12">
        <text>a 1,2-diacyl-sn-glycero-3-phospho-L-serine + H(+) = a 1,2-diacyl-sn-glycero-3-phosphoethanolamine + CO2</text>
        <dbReference type="Rhea" id="RHEA:20828"/>
        <dbReference type="ChEBI" id="CHEBI:15378"/>
        <dbReference type="ChEBI" id="CHEBI:16526"/>
        <dbReference type="ChEBI" id="CHEBI:57262"/>
        <dbReference type="ChEBI" id="CHEBI:64612"/>
        <dbReference type="EC" id="4.1.1.65"/>
    </reaction>
</comment>
<dbReference type="KEGG" id="psym:J1N51_07805"/>
<feature type="chain" id="PRO_5038194078" description="Phosphatidylserine decarboxylase beta chain" evidence="12">
    <location>
        <begin position="1"/>
        <end position="253"/>
    </location>
</feature>
<protein>
    <recommendedName>
        <fullName evidence="12">Phosphatidylserine decarboxylase proenzyme</fullName>
        <ecNumber evidence="12">4.1.1.65</ecNumber>
    </recommendedName>
    <component>
        <recommendedName>
            <fullName evidence="12">Phosphatidylserine decarboxylase alpha chain</fullName>
        </recommendedName>
    </component>
    <component>
        <recommendedName>
            <fullName evidence="12">Phosphatidylserine decarboxylase beta chain</fullName>
        </recommendedName>
    </component>
</protein>
<organism evidence="13 14">
    <name type="scientific">Psychrosphaera ytuae</name>
    <dbReference type="NCBI Taxonomy" id="2820710"/>
    <lineage>
        <taxon>Bacteria</taxon>
        <taxon>Pseudomonadati</taxon>
        <taxon>Pseudomonadota</taxon>
        <taxon>Gammaproteobacteria</taxon>
        <taxon>Alteromonadales</taxon>
        <taxon>Pseudoalteromonadaceae</taxon>
        <taxon>Psychrosphaera</taxon>
    </lineage>
</organism>
<reference evidence="13" key="1">
    <citation type="submission" date="2021-03" db="EMBL/GenBank/DDBJ databases">
        <title>Description of Psychrosphaera ytuae sp. nov. isolated from deep sea sediment of South China Sea.</title>
        <authorList>
            <person name="Zhang J."/>
            <person name="Xu X.-D."/>
        </authorList>
    </citation>
    <scope>NUCLEOTIDE SEQUENCE</scope>
    <source>
        <strain evidence="13">MTZ26</strain>
    </source>
</reference>
<dbReference type="PANTHER" id="PTHR10067">
    <property type="entry name" value="PHOSPHATIDYLSERINE DECARBOXYLASE"/>
    <property type="match status" value="1"/>
</dbReference>
<feature type="active site" description="Charge relay system; for autoendoproteolytic cleavage activity" evidence="12">
    <location>
        <position position="148"/>
    </location>
</feature>
<evidence type="ECO:0000256" key="10">
    <source>
        <dbReference type="ARBA" id="ARBA00023264"/>
    </source>
</evidence>
<comment type="PTM">
    <text evidence="12">Is synthesized initially as an inactive proenzyme. Formation of the active enzyme involves a self-maturation process in which the active site pyruvoyl group is generated from an internal serine residue via an autocatalytic post-translational modification. Two non-identical subunits are generated from the proenzyme in this reaction, and the pyruvate is formed at the N-terminus of the alpha chain, which is derived from the carboxyl end of the proenzyme. The autoendoproteolytic cleavage occurs by a canonical serine protease mechanism, in which the side chain hydroxyl group of the serine supplies its oxygen atom to form the C-terminus of the beta chain, while the remainder of the serine residue undergoes an oxidative deamination to produce ammonia and the pyruvoyl prosthetic group on the alpha chain. During this reaction, the Ser that is part of the protease active site of the proenzyme becomes the pyruvoyl prosthetic group, which constitutes an essential element of the active site of the mature decarboxylase.</text>
</comment>
<feature type="modified residue" description="Pyruvic acid (Ser); by autocatalysis" evidence="12">
    <location>
        <position position="254"/>
    </location>
</feature>
<evidence type="ECO:0000256" key="8">
    <source>
        <dbReference type="ARBA" id="ARBA00023209"/>
    </source>
</evidence>
<comment type="function">
    <text evidence="12">Catalyzes the formation of phosphatidylethanolamine (PtdEtn) from phosphatidylserine (PtdSer).</text>
</comment>
<keyword evidence="6 12" id="KW-0472">Membrane</keyword>
<dbReference type="EMBL" id="CP072110">
    <property type="protein sequence ID" value="QTH62686.1"/>
    <property type="molecule type" value="Genomic_DNA"/>
</dbReference>
<proteinExistence type="inferred from homology"/>
<feature type="site" description="Cleavage (non-hydrolytic); by autocatalysis" evidence="12">
    <location>
        <begin position="253"/>
        <end position="254"/>
    </location>
</feature>
<dbReference type="RefSeq" id="WP_208830079.1">
    <property type="nucleotide sequence ID" value="NZ_CP072110.1"/>
</dbReference>
<evidence type="ECO:0000256" key="2">
    <source>
        <dbReference type="ARBA" id="ARBA00022475"/>
    </source>
</evidence>
<keyword evidence="11 12" id="KW-0670">Pyruvate</keyword>
<evidence type="ECO:0000256" key="11">
    <source>
        <dbReference type="ARBA" id="ARBA00023317"/>
    </source>
</evidence>
<dbReference type="GO" id="GO:0006646">
    <property type="term" value="P:phosphatidylethanolamine biosynthetic process"/>
    <property type="evidence" value="ECO:0007669"/>
    <property type="project" value="UniProtKB-UniRule"/>
</dbReference>
<evidence type="ECO:0000256" key="6">
    <source>
        <dbReference type="ARBA" id="ARBA00023136"/>
    </source>
</evidence>
<comment type="similarity">
    <text evidence="12">Belongs to the phosphatidylserine decarboxylase family. PSD-B subfamily. Prokaryotic type I sub-subfamily.</text>
</comment>
<comment type="cofactor">
    <cofactor evidence="12">
        <name>pyruvate</name>
        <dbReference type="ChEBI" id="CHEBI:15361"/>
    </cofactor>
    <text evidence="12">Binds 1 pyruvoyl group covalently per subunit.</text>
</comment>
<keyword evidence="7 12" id="KW-0865">Zymogen</keyword>
<evidence type="ECO:0000256" key="5">
    <source>
        <dbReference type="ARBA" id="ARBA00023098"/>
    </source>
</evidence>
<gene>
    <name evidence="12 13" type="primary">psd</name>
    <name evidence="13" type="ORF">J1N51_07805</name>
</gene>
<keyword evidence="14" id="KW-1185">Reference proteome</keyword>
<evidence type="ECO:0000256" key="12">
    <source>
        <dbReference type="HAMAP-Rule" id="MF_00662"/>
    </source>
</evidence>
<feature type="chain" id="PRO_5038194077" description="Phosphatidylserine decarboxylase alpha chain" evidence="12">
    <location>
        <begin position="254"/>
        <end position="303"/>
    </location>
</feature>
<keyword evidence="4 12" id="KW-0210">Decarboxylase</keyword>
<dbReference type="HAMAP" id="MF_00662">
    <property type="entry name" value="PS_decarb_PSD_B_type1"/>
    <property type="match status" value="1"/>
</dbReference>
<dbReference type="GO" id="GO:0005886">
    <property type="term" value="C:plasma membrane"/>
    <property type="evidence" value="ECO:0007669"/>
    <property type="project" value="UniProtKB-SubCell"/>
</dbReference>
<dbReference type="InterPro" id="IPR003817">
    <property type="entry name" value="PS_Dcarbxylase"/>
</dbReference>
<comment type="subcellular location">
    <subcellularLocation>
        <location evidence="12">Cell membrane</location>
        <topology evidence="12">Peripheral membrane protein</topology>
    </subcellularLocation>
</comment>
<evidence type="ECO:0000256" key="9">
    <source>
        <dbReference type="ARBA" id="ARBA00023239"/>
    </source>
</evidence>
<dbReference type="AlphaFoldDB" id="A0A975HH14"/>
<evidence type="ECO:0000256" key="1">
    <source>
        <dbReference type="ARBA" id="ARBA00005189"/>
    </source>
</evidence>
<evidence type="ECO:0000256" key="4">
    <source>
        <dbReference type="ARBA" id="ARBA00022793"/>
    </source>
</evidence>
<dbReference type="PANTHER" id="PTHR10067:SF6">
    <property type="entry name" value="PHOSPHATIDYLSERINE DECARBOXYLASE PROENZYME, MITOCHONDRIAL"/>
    <property type="match status" value="1"/>
</dbReference>
<feature type="active site" description="Schiff-base intermediate with substrate; via pyruvic acid; for decarboxylase activity" evidence="12">
    <location>
        <position position="254"/>
    </location>
</feature>
<dbReference type="NCBIfam" id="TIGR00163">
    <property type="entry name" value="PS_decarb"/>
    <property type="match status" value="1"/>
</dbReference>
<sequence>MKFDNLKLAFQYALPKHGVSKLVGYLAKAKLGFVTTFFVKSFIKAYDINMDEAKNPDPKHYDTFNNFFTRALADGVRPIVEGDDKVAHPVDGAVSQLGPIEDGRLVQAKNHYYTTLELLGGYQELADKFIGGDFACIYLAPSDYHRLHMPVDGQLTDMVYVPGEAFSVNPLTAQNVPNLFARNERVVAMFDTKIGPMAMVLVGATIVRSIETVWAGEITPPRGRDVTRWEYPAEGDKAVFLEKGEEMGRFKLGSTVVCLFGKDAIKFKEDLEAGSKTRMGECFADVLNPESSTETPNDTSSES</sequence>
<dbReference type="Proteomes" id="UP000682739">
    <property type="component" value="Chromosome"/>
</dbReference>
<keyword evidence="9 12" id="KW-0456">Lyase</keyword>
<name>A0A975HH14_9GAMM</name>
<evidence type="ECO:0000256" key="7">
    <source>
        <dbReference type="ARBA" id="ARBA00023145"/>
    </source>
</evidence>
<dbReference type="GO" id="GO:0004609">
    <property type="term" value="F:phosphatidylserine decarboxylase activity"/>
    <property type="evidence" value="ECO:0007669"/>
    <property type="project" value="UniProtKB-UniRule"/>
</dbReference>
<feature type="active site" description="Charge relay system; for autoendoproteolytic cleavage activity" evidence="12">
    <location>
        <position position="254"/>
    </location>
</feature>
<dbReference type="EC" id="4.1.1.65" evidence="12"/>
<comment type="pathway">
    <text evidence="1">Lipid metabolism.</text>
</comment>
<dbReference type="Pfam" id="PF02666">
    <property type="entry name" value="PS_Dcarbxylase"/>
    <property type="match status" value="1"/>
</dbReference>
<keyword evidence="5 12" id="KW-0443">Lipid metabolism</keyword>
<keyword evidence="10 12" id="KW-1208">Phospholipid metabolism</keyword>
<keyword evidence="2 12" id="KW-1003">Cell membrane</keyword>
<accession>A0A975HH14</accession>
<comment type="subunit">
    <text evidence="12">Heterodimer of a large membrane-associated beta subunit and a small pyruvoyl-containing alpha subunit.</text>
</comment>
<dbReference type="InterPro" id="IPR033177">
    <property type="entry name" value="PSD-B"/>
</dbReference>
<evidence type="ECO:0000313" key="13">
    <source>
        <dbReference type="EMBL" id="QTH62686.1"/>
    </source>
</evidence>